<protein>
    <submittedName>
        <fullName evidence="1">Uncharacterized protein</fullName>
    </submittedName>
</protein>
<evidence type="ECO:0000313" key="1">
    <source>
        <dbReference type="Ensembl" id="ENSCINP00000033121.1"/>
    </source>
</evidence>
<reference evidence="1" key="3">
    <citation type="submission" date="2025-09" db="UniProtKB">
        <authorList>
            <consortium name="Ensembl"/>
        </authorList>
    </citation>
    <scope>IDENTIFICATION</scope>
</reference>
<proteinExistence type="predicted"/>
<keyword evidence="2" id="KW-1185">Reference proteome</keyword>
<dbReference type="AlphaFoldDB" id="H2XTY7"/>
<sequence>MTAPLNRVYVQLSLTRLQTLIKASPPLQRSGANIINTEISYSSQTSEQL</sequence>
<name>H2XTY7_CIOIN</name>
<accession>H2XTY7</accession>
<organism evidence="1 2">
    <name type="scientific">Ciona intestinalis</name>
    <name type="common">Transparent sea squirt</name>
    <name type="synonym">Ascidia intestinalis</name>
    <dbReference type="NCBI Taxonomy" id="7719"/>
    <lineage>
        <taxon>Eukaryota</taxon>
        <taxon>Metazoa</taxon>
        <taxon>Chordata</taxon>
        <taxon>Tunicata</taxon>
        <taxon>Ascidiacea</taxon>
        <taxon>Phlebobranchia</taxon>
        <taxon>Cionidae</taxon>
        <taxon>Ciona</taxon>
    </lineage>
</organism>
<evidence type="ECO:0000313" key="2">
    <source>
        <dbReference type="Proteomes" id="UP000008144"/>
    </source>
</evidence>
<reference evidence="1" key="2">
    <citation type="submission" date="2025-08" db="UniProtKB">
        <authorList>
            <consortium name="Ensembl"/>
        </authorList>
    </citation>
    <scope>IDENTIFICATION</scope>
</reference>
<dbReference type="InParanoid" id="H2XTY7"/>
<dbReference type="HOGENOM" id="CLU_3146867_0_0_1"/>
<reference evidence="2" key="1">
    <citation type="journal article" date="2002" name="Science">
        <title>The draft genome of Ciona intestinalis: insights into chordate and vertebrate origins.</title>
        <authorList>
            <person name="Dehal P."/>
            <person name="Satou Y."/>
            <person name="Campbell R.K."/>
            <person name="Chapman J."/>
            <person name="Degnan B."/>
            <person name="De Tomaso A."/>
            <person name="Davidson B."/>
            <person name="Di Gregorio A."/>
            <person name="Gelpke M."/>
            <person name="Goodstein D.M."/>
            <person name="Harafuji N."/>
            <person name="Hastings K.E."/>
            <person name="Ho I."/>
            <person name="Hotta K."/>
            <person name="Huang W."/>
            <person name="Kawashima T."/>
            <person name="Lemaire P."/>
            <person name="Martinez D."/>
            <person name="Meinertzhagen I.A."/>
            <person name="Necula S."/>
            <person name="Nonaka M."/>
            <person name="Putnam N."/>
            <person name="Rash S."/>
            <person name="Saiga H."/>
            <person name="Satake M."/>
            <person name="Terry A."/>
            <person name="Yamada L."/>
            <person name="Wang H.G."/>
            <person name="Awazu S."/>
            <person name="Azumi K."/>
            <person name="Boore J."/>
            <person name="Branno M."/>
            <person name="Chin-Bow S."/>
            <person name="DeSantis R."/>
            <person name="Doyle S."/>
            <person name="Francino P."/>
            <person name="Keys D.N."/>
            <person name="Haga S."/>
            <person name="Hayashi H."/>
            <person name="Hino K."/>
            <person name="Imai K.S."/>
            <person name="Inaba K."/>
            <person name="Kano S."/>
            <person name="Kobayashi K."/>
            <person name="Kobayashi M."/>
            <person name="Lee B.I."/>
            <person name="Makabe K.W."/>
            <person name="Manohar C."/>
            <person name="Matassi G."/>
            <person name="Medina M."/>
            <person name="Mochizuki Y."/>
            <person name="Mount S."/>
            <person name="Morishita T."/>
            <person name="Miura S."/>
            <person name="Nakayama A."/>
            <person name="Nishizaka S."/>
            <person name="Nomoto H."/>
            <person name="Ohta F."/>
            <person name="Oishi K."/>
            <person name="Rigoutsos I."/>
            <person name="Sano M."/>
            <person name="Sasaki A."/>
            <person name="Sasakura Y."/>
            <person name="Shoguchi E."/>
            <person name="Shin-i T."/>
            <person name="Spagnuolo A."/>
            <person name="Stainier D."/>
            <person name="Suzuki M.M."/>
            <person name="Tassy O."/>
            <person name="Takatori N."/>
            <person name="Tokuoka M."/>
            <person name="Yagi K."/>
            <person name="Yoshizaki F."/>
            <person name="Wada S."/>
            <person name="Zhang C."/>
            <person name="Hyatt P.D."/>
            <person name="Larimer F."/>
            <person name="Detter C."/>
            <person name="Doggett N."/>
            <person name="Glavina T."/>
            <person name="Hawkins T."/>
            <person name="Richardson P."/>
            <person name="Lucas S."/>
            <person name="Kohara Y."/>
            <person name="Levine M."/>
            <person name="Satoh N."/>
            <person name="Rokhsar D.S."/>
        </authorList>
    </citation>
    <scope>NUCLEOTIDE SEQUENCE [LARGE SCALE GENOMIC DNA]</scope>
</reference>
<dbReference type="Proteomes" id="UP000008144">
    <property type="component" value="Unassembled WGS sequence"/>
</dbReference>
<dbReference type="Ensembl" id="ENSCINT00000035692.1">
    <property type="protein sequence ID" value="ENSCINP00000033121.1"/>
    <property type="gene ID" value="ENSCING00000021906.1"/>
</dbReference>